<proteinExistence type="predicted"/>
<keyword evidence="4" id="KW-1185">Reference proteome</keyword>
<feature type="region of interest" description="Disordered" evidence="1">
    <location>
        <begin position="775"/>
        <end position="861"/>
    </location>
</feature>
<evidence type="ECO:0000313" key="3">
    <source>
        <dbReference type="EMBL" id="CAK0899434.1"/>
    </source>
</evidence>
<dbReference type="EMBL" id="CAUYUJ010020604">
    <property type="protein sequence ID" value="CAK0899434.1"/>
    <property type="molecule type" value="Genomic_DNA"/>
</dbReference>
<organism evidence="3 4">
    <name type="scientific">Prorocentrum cordatum</name>
    <dbReference type="NCBI Taxonomy" id="2364126"/>
    <lineage>
        <taxon>Eukaryota</taxon>
        <taxon>Sar</taxon>
        <taxon>Alveolata</taxon>
        <taxon>Dinophyceae</taxon>
        <taxon>Prorocentrales</taxon>
        <taxon>Prorocentraceae</taxon>
        <taxon>Prorocentrum</taxon>
    </lineage>
</organism>
<feature type="compositionally biased region" description="Low complexity" evidence="1">
    <location>
        <begin position="806"/>
        <end position="826"/>
    </location>
</feature>
<accession>A0ABN9XI54</accession>
<feature type="non-terminal residue" evidence="3">
    <location>
        <position position="861"/>
    </location>
</feature>
<keyword evidence="2" id="KW-0472">Membrane</keyword>
<feature type="transmembrane region" description="Helical" evidence="2">
    <location>
        <begin position="346"/>
        <end position="366"/>
    </location>
</feature>
<dbReference type="Proteomes" id="UP001189429">
    <property type="component" value="Unassembled WGS sequence"/>
</dbReference>
<feature type="transmembrane region" description="Helical" evidence="2">
    <location>
        <begin position="378"/>
        <end position="397"/>
    </location>
</feature>
<comment type="caution">
    <text evidence="3">The sequence shown here is derived from an EMBL/GenBank/DDBJ whole genome shotgun (WGS) entry which is preliminary data.</text>
</comment>
<protein>
    <submittedName>
        <fullName evidence="3">Uncharacterized protein</fullName>
    </submittedName>
</protein>
<feature type="compositionally biased region" description="Basic and acidic residues" evidence="1">
    <location>
        <begin position="831"/>
        <end position="840"/>
    </location>
</feature>
<name>A0ABN9XI54_9DINO</name>
<feature type="compositionally biased region" description="Low complexity" evidence="1">
    <location>
        <begin position="266"/>
        <end position="280"/>
    </location>
</feature>
<evidence type="ECO:0000256" key="1">
    <source>
        <dbReference type="SAM" id="MobiDB-lite"/>
    </source>
</evidence>
<reference evidence="3" key="1">
    <citation type="submission" date="2023-10" db="EMBL/GenBank/DDBJ databases">
        <authorList>
            <person name="Chen Y."/>
            <person name="Shah S."/>
            <person name="Dougan E. K."/>
            <person name="Thang M."/>
            <person name="Chan C."/>
        </authorList>
    </citation>
    <scope>NUCLEOTIDE SEQUENCE [LARGE SCALE GENOMIC DNA]</scope>
</reference>
<feature type="transmembrane region" description="Helical" evidence="2">
    <location>
        <begin position="123"/>
        <end position="149"/>
    </location>
</feature>
<sequence>MELLASVGMAAKERSVQMSEAEGSLWDPCSAECLPVDTETFQEMFEYNRAMYSFDQTQRLERELLRLEMQIKRFELFREDIRDLVELTVGKMEMYHLVGALFLEFCATMYVEARIQKNKAPPFLLSLYWLSVAGAWIYLMLAVILSLYASIRGSKSGIRINVPRAPAPPLARSALQGSRGPPSAVESVCWCRCSFLPPISAHAFGVRLLTRFVRLPIPGARQMDSLNAKFSDLERQGLGNVMRVPFVQGAQQWKQRVAEGPAVEDPGAPSAGPGSPVPSAQQALVSSRGALTSPVRGVGMRILSPQNKWQRYDAYARVCMSLGAGQTLMSLSYWMISVCFIHYENWSPITCVALCLIFQLTAMAILKLDVGKVDFGALCLIQSAGFASVSLAVYILWTARRLPYVITASGEQEFQSSDAAHNMGDLDHTQLHREGPICMFLMAVWLQALLFTASPQGESGLPRRFRTVLFLDVFASADVISGHASRRSRFHFGRGGSNADTLGTGLCSTTMESAGMLERVMHADEALKKAEAALRRWREVPNQDTPEARVIEARIERLWTTCMAARRALFQEASAMAKATGDSEIVAGAKNLKPDMRAWHDLSAAEQRDSAYAFALLGPFEHHVSRQRYFYDLENEEFTWQNSEGRGELPLSEAAALTSEAERAVQAAVKGHRQGAAEQEAEEQEEEEEPPDESGGEARGSRRRGGTRPPASGVRSVIAEAAKRRGSLPWKALRSTTLALQFAWVLTGVMLGLENEGVWKPTYRLSFHAERPHLHDEATPHSSATDGHSESGEEPAPEPTEPQADGAGSAAEGSGEPPSRRLSAPRARARRVSERWHARAVDATWPAGASASWPEAVASLQ</sequence>
<evidence type="ECO:0000256" key="2">
    <source>
        <dbReference type="SAM" id="Phobius"/>
    </source>
</evidence>
<feature type="region of interest" description="Disordered" evidence="1">
    <location>
        <begin position="667"/>
        <end position="716"/>
    </location>
</feature>
<gene>
    <name evidence="3" type="ORF">PCOR1329_LOCUS76938</name>
</gene>
<feature type="transmembrane region" description="Helical" evidence="2">
    <location>
        <begin position="314"/>
        <end position="334"/>
    </location>
</feature>
<keyword evidence="2" id="KW-1133">Transmembrane helix</keyword>
<feature type="region of interest" description="Disordered" evidence="1">
    <location>
        <begin position="257"/>
        <end position="280"/>
    </location>
</feature>
<feature type="compositionally biased region" description="Acidic residues" evidence="1">
    <location>
        <begin position="679"/>
        <end position="695"/>
    </location>
</feature>
<evidence type="ECO:0000313" key="4">
    <source>
        <dbReference type="Proteomes" id="UP001189429"/>
    </source>
</evidence>
<keyword evidence="2" id="KW-0812">Transmembrane</keyword>